<evidence type="ECO:0000313" key="1">
    <source>
        <dbReference type="EMBL" id="GFS66500.1"/>
    </source>
</evidence>
<evidence type="ECO:0000313" key="2">
    <source>
        <dbReference type="Proteomes" id="UP000886998"/>
    </source>
</evidence>
<reference evidence="1" key="1">
    <citation type="submission" date="2020-08" db="EMBL/GenBank/DDBJ databases">
        <title>Multicomponent nature underlies the extraordinary mechanical properties of spider dragline silk.</title>
        <authorList>
            <person name="Kono N."/>
            <person name="Nakamura H."/>
            <person name="Mori M."/>
            <person name="Yoshida Y."/>
            <person name="Ohtoshi R."/>
            <person name="Malay A.D."/>
            <person name="Moran D.A.P."/>
            <person name="Tomita M."/>
            <person name="Numata K."/>
            <person name="Arakawa K."/>
        </authorList>
    </citation>
    <scope>NUCLEOTIDE SEQUENCE</scope>
</reference>
<gene>
    <name evidence="1" type="ORF">TNIN_256051</name>
</gene>
<keyword evidence="2" id="KW-1185">Reference proteome</keyword>
<sequence length="239" mass="27048">MSTWGPVLQEKPPETHLSSCLEEYSKKYSSGFYRRDSLWIVGKRMKWRNGIYKNKKPCSGAGIEPTDTAVNRITLTLTNAVTHWIRNNLSDKAAVEEDLMLAIWSWRLHLPMRSTVTFEDGRVVVASDICIFRRMGLFMGLLHAVLVKEKSLSVLQIYEKNERKVKKRKCYWNVTHTIQMTIDRITSANAETTATWQALDPPLLQPCVKGNSGSLQGMASSPMVVSSLDSAICRFDSCS</sequence>
<dbReference type="AlphaFoldDB" id="A0A8X6JXR7"/>
<proteinExistence type="predicted"/>
<name>A0A8X6JXR7_9ARAC</name>
<comment type="caution">
    <text evidence="1">The sequence shown here is derived from an EMBL/GenBank/DDBJ whole genome shotgun (WGS) entry which is preliminary data.</text>
</comment>
<dbReference type="EMBL" id="BMAV01028243">
    <property type="protein sequence ID" value="GFS66500.1"/>
    <property type="molecule type" value="Genomic_DNA"/>
</dbReference>
<accession>A0A8X6JXR7</accession>
<organism evidence="1 2">
    <name type="scientific">Trichonephila inaurata madagascariensis</name>
    <dbReference type="NCBI Taxonomy" id="2747483"/>
    <lineage>
        <taxon>Eukaryota</taxon>
        <taxon>Metazoa</taxon>
        <taxon>Ecdysozoa</taxon>
        <taxon>Arthropoda</taxon>
        <taxon>Chelicerata</taxon>
        <taxon>Arachnida</taxon>
        <taxon>Araneae</taxon>
        <taxon>Araneomorphae</taxon>
        <taxon>Entelegynae</taxon>
        <taxon>Araneoidea</taxon>
        <taxon>Nephilidae</taxon>
        <taxon>Trichonephila</taxon>
        <taxon>Trichonephila inaurata</taxon>
    </lineage>
</organism>
<dbReference type="Proteomes" id="UP000886998">
    <property type="component" value="Unassembled WGS sequence"/>
</dbReference>
<protein>
    <submittedName>
        <fullName evidence="1">Uncharacterized protein</fullName>
    </submittedName>
</protein>